<evidence type="ECO:0000313" key="2">
    <source>
        <dbReference type="EMBL" id="SFC03504.1"/>
    </source>
</evidence>
<dbReference type="EMBL" id="FOLG01000002">
    <property type="protein sequence ID" value="SFC03504.1"/>
    <property type="molecule type" value="Genomic_DNA"/>
</dbReference>
<dbReference type="AlphaFoldDB" id="A0A1I1FVZ9"/>
<sequence>MKIVALLLVCVMISAAGVMVWGPREPVEAREVFDPATLPADAADLDGWLEAREATVPALRPENAKRIIWAGERGQVTPLSIVYLHGFSASSEEIRPIPDIVAERLGANLFYTRLSGHGRDGAAMAEPKAGDWIQDTAEALEIGRRIGERVLVLSASTGGTLAALAATDPALSEGLAGVVLISPNFRIGTAAASLLTLPLARHWVPVLAGEERGFTPQNEAHAAHWTHRYPTEAAVPLAALVEHVSRLDFSATRVPALFIYSRADQVVAADATDAVYIAWGGQAARELIEPDGTGDPSNHVIAGDIISPERTESLSDRITEWSEGL</sequence>
<accession>A0A1I1FVZ9</accession>
<dbReference type="InterPro" id="IPR022742">
    <property type="entry name" value="Hydrolase_4"/>
</dbReference>
<dbReference type="STRING" id="441112.SAMN04488094_102308"/>
<dbReference type="InterPro" id="IPR029058">
    <property type="entry name" value="AB_hydrolase_fold"/>
</dbReference>
<name>A0A1I1FVZ9_9RHOB</name>
<dbReference type="Pfam" id="PF12146">
    <property type="entry name" value="Hydrolase_4"/>
    <property type="match status" value="1"/>
</dbReference>
<dbReference type="RefSeq" id="WP_093359671.1">
    <property type="nucleotide sequence ID" value="NZ_FOLG01000002.1"/>
</dbReference>
<feature type="domain" description="Serine aminopeptidase S33" evidence="1">
    <location>
        <begin position="81"/>
        <end position="279"/>
    </location>
</feature>
<dbReference type="Proteomes" id="UP000198728">
    <property type="component" value="Unassembled WGS sequence"/>
</dbReference>
<evidence type="ECO:0000259" key="1">
    <source>
        <dbReference type="Pfam" id="PF12146"/>
    </source>
</evidence>
<organism evidence="2 3">
    <name type="scientific">Tropicimonas isoalkanivorans</name>
    <dbReference type="NCBI Taxonomy" id="441112"/>
    <lineage>
        <taxon>Bacteria</taxon>
        <taxon>Pseudomonadati</taxon>
        <taxon>Pseudomonadota</taxon>
        <taxon>Alphaproteobacteria</taxon>
        <taxon>Rhodobacterales</taxon>
        <taxon>Roseobacteraceae</taxon>
        <taxon>Tropicimonas</taxon>
    </lineage>
</organism>
<dbReference type="Gene3D" id="3.40.50.1820">
    <property type="entry name" value="alpha/beta hydrolase"/>
    <property type="match status" value="1"/>
</dbReference>
<gene>
    <name evidence="2" type="ORF">SAMN04488094_102308</name>
</gene>
<dbReference type="OrthoDB" id="5416147at2"/>
<dbReference type="SUPFAM" id="SSF53474">
    <property type="entry name" value="alpha/beta-Hydrolases"/>
    <property type="match status" value="1"/>
</dbReference>
<protein>
    <submittedName>
        <fullName evidence="2">Esterase/lipase</fullName>
    </submittedName>
</protein>
<evidence type="ECO:0000313" key="3">
    <source>
        <dbReference type="Proteomes" id="UP000198728"/>
    </source>
</evidence>
<keyword evidence="3" id="KW-1185">Reference proteome</keyword>
<reference evidence="2 3" key="1">
    <citation type="submission" date="2016-10" db="EMBL/GenBank/DDBJ databases">
        <authorList>
            <person name="de Groot N.N."/>
        </authorList>
    </citation>
    <scope>NUCLEOTIDE SEQUENCE [LARGE SCALE GENOMIC DNA]</scope>
    <source>
        <strain evidence="2 3">DSM 19548</strain>
    </source>
</reference>
<proteinExistence type="predicted"/>